<dbReference type="AlphaFoldDB" id="A0A2T5IWA5"/>
<protein>
    <submittedName>
        <fullName evidence="3">ComF family protein</fullName>
    </submittedName>
</protein>
<evidence type="ECO:0000313" key="4">
    <source>
        <dbReference type="Proteomes" id="UP000244223"/>
    </source>
</evidence>
<dbReference type="RefSeq" id="WP_107866511.1">
    <property type="nucleotide sequence ID" value="NZ_QAON01000014.1"/>
</dbReference>
<dbReference type="Pfam" id="PF18912">
    <property type="entry name" value="DZR_2"/>
    <property type="match status" value="1"/>
</dbReference>
<evidence type="ECO:0000313" key="3">
    <source>
        <dbReference type="EMBL" id="PTQ88209.1"/>
    </source>
</evidence>
<reference evidence="3 4" key="1">
    <citation type="submission" date="2018-04" db="EMBL/GenBank/DDBJ databases">
        <title>Genomic Encyclopedia of Archaeal and Bacterial Type Strains, Phase II (KMG-II): from individual species to whole genera.</title>
        <authorList>
            <person name="Goeker M."/>
        </authorList>
    </citation>
    <scope>NUCLEOTIDE SEQUENCE [LARGE SCALE GENOMIC DNA]</scope>
    <source>
        <strain evidence="3 4">DSM 5822</strain>
    </source>
</reference>
<gene>
    <name evidence="3" type="ORF">C8N29_11469</name>
</gene>
<dbReference type="InterPro" id="IPR051910">
    <property type="entry name" value="ComF/GntX_DNA_util-trans"/>
</dbReference>
<dbReference type="EMBL" id="QAON01000014">
    <property type="protein sequence ID" value="PTQ88209.1"/>
    <property type="molecule type" value="Genomic_DNA"/>
</dbReference>
<comment type="caution">
    <text evidence="3">The sequence shown here is derived from an EMBL/GenBank/DDBJ whole genome shotgun (WGS) entry which is preliminary data.</text>
</comment>
<dbReference type="Gene3D" id="3.40.50.2020">
    <property type="match status" value="1"/>
</dbReference>
<dbReference type="SUPFAM" id="SSF53271">
    <property type="entry name" value="PRTase-like"/>
    <property type="match status" value="1"/>
</dbReference>
<proteinExistence type="inferred from homology"/>
<organism evidence="3 4">
    <name type="scientific">Agitococcus lubricus</name>
    <dbReference type="NCBI Taxonomy" id="1077255"/>
    <lineage>
        <taxon>Bacteria</taxon>
        <taxon>Pseudomonadati</taxon>
        <taxon>Pseudomonadota</taxon>
        <taxon>Gammaproteobacteria</taxon>
        <taxon>Moraxellales</taxon>
        <taxon>Moraxellaceae</taxon>
        <taxon>Agitococcus</taxon>
    </lineage>
</organism>
<dbReference type="OrthoDB" id="9779910at2"/>
<feature type="domain" description="Double zinc ribbon" evidence="2">
    <location>
        <begin position="7"/>
        <end position="57"/>
    </location>
</feature>
<comment type="similarity">
    <text evidence="1">Belongs to the ComF/GntX family.</text>
</comment>
<dbReference type="Proteomes" id="UP000244223">
    <property type="component" value="Unassembled WGS sequence"/>
</dbReference>
<evidence type="ECO:0000256" key="1">
    <source>
        <dbReference type="ARBA" id="ARBA00008007"/>
    </source>
</evidence>
<evidence type="ECO:0000259" key="2">
    <source>
        <dbReference type="Pfam" id="PF18912"/>
    </source>
</evidence>
<dbReference type="InterPro" id="IPR044005">
    <property type="entry name" value="DZR_2"/>
</dbReference>
<dbReference type="PANTHER" id="PTHR47505">
    <property type="entry name" value="DNA UTILIZATION PROTEIN YHGH"/>
    <property type="match status" value="1"/>
</dbReference>
<sequence>MRLFFNQLLFPRTRCVVCQYHFADKYGFCRGCFYDLPHIKHSCLQCGLPLYPDSACACRAEDWPFSHCVSACHYSFPVDALISQFKNQHQLAFNDCFSHLLVQRLQRLGIPLPEVLIPVPAHAEKLRQRGFNQSVELAKSLAKTLHLPIDSHSIDVVGKNLAQKKLNKQQRLDNMSQHFTLSSPLHYTHVALIDDVMTTGATTKALAYVLREHGVRQIQVWTIARTPDKQGH</sequence>
<dbReference type="CDD" id="cd06223">
    <property type="entry name" value="PRTases_typeI"/>
    <property type="match status" value="1"/>
</dbReference>
<dbReference type="PANTHER" id="PTHR47505:SF1">
    <property type="entry name" value="DNA UTILIZATION PROTEIN YHGH"/>
    <property type="match status" value="1"/>
</dbReference>
<dbReference type="InterPro" id="IPR000836">
    <property type="entry name" value="PRTase_dom"/>
</dbReference>
<keyword evidence="4" id="KW-1185">Reference proteome</keyword>
<accession>A0A2T5IWA5</accession>
<dbReference type="InterPro" id="IPR029057">
    <property type="entry name" value="PRTase-like"/>
</dbReference>
<name>A0A2T5IWA5_9GAMM</name>